<keyword evidence="1" id="KW-1133">Transmembrane helix</keyword>
<organism evidence="3 4">
    <name type="scientific">Aphanomyces stellatus</name>
    <dbReference type="NCBI Taxonomy" id="120398"/>
    <lineage>
        <taxon>Eukaryota</taxon>
        <taxon>Sar</taxon>
        <taxon>Stramenopiles</taxon>
        <taxon>Oomycota</taxon>
        <taxon>Saprolegniomycetes</taxon>
        <taxon>Saprolegniales</taxon>
        <taxon>Verrucalvaceae</taxon>
        <taxon>Aphanomyces</taxon>
    </lineage>
</organism>
<proteinExistence type="predicted"/>
<protein>
    <submittedName>
        <fullName evidence="3">Aste57867_1392 protein</fullName>
    </submittedName>
</protein>
<dbReference type="EMBL" id="VJMH01000109">
    <property type="protein sequence ID" value="KAF0718913.1"/>
    <property type="molecule type" value="Genomic_DNA"/>
</dbReference>
<evidence type="ECO:0000313" key="2">
    <source>
        <dbReference type="EMBL" id="KAF0718913.1"/>
    </source>
</evidence>
<name>A0A485K9B0_9STRA</name>
<gene>
    <name evidence="3" type="primary">Aste57867_1392</name>
    <name evidence="2" type="ORF">As57867_001391</name>
    <name evidence="3" type="ORF">ASTE57867_1392</name>
</gene>
<dbReference type="Proteomes" id="UP000332933">
    <property type="component" value="Unassembled WGS sequence"/>
</dbReference>
<evidence type="ECO:0000313" key="4">
    <source>
        <dbReference type="Proteomes" id="UP000332933"/>
    </source>
</evidence>
<keyword evidence="4" id="KW-1185">Reference proteome</keyword>
<feature type="transmembrane region" description="Helical" evidence="1">
    <location>
        <begin position="1392"/>
        <end position="1411"/>
    </location>
</feature>
<sequence>MHRLLVPGLVTFSSSERFEGGRPSSLQADAVAARFAENGHDIQKQSTSGVRPDGYAECRWPAVNLTIQASQANFDEEPRECFPNVFEVGQALQYPFPRSSYNYDLDAPLVFPPLPKDGKDAQLPHIELTVTSDTSSHGAAERPATTLYDFATFETHGATVLYDAIPHTPGRFTLDLVAYDYDGIDSKVCTTCLSVTDMYRPHQTKRPAATSQAKEHFTLANLELLQPQVHDLVTFRHTADNNLCSDVRCDDVSLTFTSFFGVASDKVDSSLTPVADMPHGWLDCLSQTLTGSEWQTITSTVFRVSVDTPSVHTCTRQCAYTVALKEYYTPFSCGADYSNQATDRRVCDGAPTEAIAVTQSITALPLDLVEGVNVHLKENPTKAPIANPDVVFSKYAKPSDTSLELHFDPNCDTHDAEFATKLKANPAVEALFAGHTQAPIVFWRVKNTLSGAWFELVDGDFTDPAFGFTFPTFQSTLYFEAYTACGHVGSFQWHVYMHRTESIPMDDWWYSLWDCGASNCNAHDTDFRVCQFSFRTQCDEYLSMLYPSDAASPVDPSSHEAANKCRYKDKDSQWQTCSNGCWWNYADCDTKVDKDACQNLIVHEGHHFAWCSQDGQHEETILVESTTARALVALDQGVLLASDDGMSFTAVNYGTDRSCTVDPAVASLTIDFNACYDFAAVCAFTTVSCKDPYKSVIFEPNPPSWVQATYYPSVGCSPVKNPRLPVPIKSEVIVGQECRSRPDFSYASLNYPPAPPSITFLAANYGPDSTCTHPPISTKKINVNVCYAWQDVCMYEPTGSCSDTTSVASVRHVVTAGATIELRLFSTTTCSGRPVAIPIRGTACLQLHGGAYGSYNYPRDPPRPAAFDLGAYDAASCHGSPTKSKVVDFATCYAFHDVCDYVGGSGGCGAPNIGSVRFATNAKDYGSGVIQTFADPDCTQTATTTAFKPSACTAVGPSFVSLNTGPASPAPAPPAPGRGIILSTFDGSTCTGAPTGSVGHLLTGTCYKVAEVCAYIGGCDDLSIGGARLLYSTVDHHVYLQQFADPNCDFVGSAVASSRGYASTDCRVHGDASHSNTFALAPPRPSSFRLANYGADSTCTSPPLEVKAVGLTTCYAFQDVCAFSHGGCSGIGLGSIKFTSDTWDPTKVVVLEYAAAGCTGTFTQISFDGSACSAASTGVYVAFSPVETRIQWEFHGFRCTWAYNLSEPTKTFWLDTTSLGANQVDVTKEIALKMQNVAVTAVTASCDLMFVNKNRPNDKPVVRTRTKTVRIQNCDHPRWNVAHPFDQGRYIKDQCDKVAWDPIEATRQPAPFQACSGPMVFPKDDTIVGGHTIYLDPATSLTCCNNRASGFTCQQMAKDSAISLCTDSTVAFKYYQGISRLELIVGTYGRELMALASGIVAVAAVMVVVTTRRRDIRVDNSYVEMVN</sequence>
<reference evidence="2" key="2">
    <citation type="submission" date="2019-06" db="EMBL/GenBank/DDBJ databases">
        <title>Genomics analysis of Aphanomyces spp. identifies a new class of oomycete effector associated with host adaptation.</title>
        <authorList>
            <person name="Gaulin E."/>
        </authorList>
    </citation>
    <scope>NUCLEOTIDE SEQUENCE</scope>
    <source>
        <strain evidence="2">CBS 578.67</strain>
    </source>
</reference>
<evidence type="ECO:0000313" key="3">
    <source>
        <dbReference type="EMBL" id="VFT78609.1"/>
    </source>
</evidence>
<keyword evidence="1" id="KW-0472">Membrane</keyword>
<reference evidence="3 4" key="1">
    <citation type="submission" date="2019-03" db="EMBL/GenBank/DDBJ databases">
        <authorList>
            <person name="Gaulin E."/>
            <person name="Dumas B."/>
        </authorList>
    </citation>
    <scope>NUCLEOTIDE SEQUENCE [LARGE SCALE GENOMIC DNA]</scope>
    <source>
        <strain evidence="3">CBS 568.67</strain>
    </source>
</reference>
<accession>A0A485K9B0</accession>
<dbReference type="EMBL" id="CAADRA010000109">
    <property type="protein sequence ID" value="VFT78609.1"/>
    <property type="molecule type" value="Genomic_DNA"/>
</dbReference>
<keyword evidence="1" id="KW-0812">Transmembrane</keyword>
<evidence type="ECO:0000256" key="1">
    <source>
        <dbReference type="SAM" id="Phobius"/>
    </source>
</evidence>